<evidence type="ECO:0008006" key="5">
    <source>
        <dbReference type="Google" id="ProtNLM"/>
    </source>
</evidence>
<keyword evidence="2" id="KW-0812">Transmembrane</keyword>
<sequence length="209" mass="22916">MIPPLALRLLRRTRAGAGGRARVAPRSIYILPTAQGLLFAAILLLMLIGSINYANNLGFLLTFLLTGLGVVAIYHTWANLAGVELFPGRCEPVFAGQQAHFEIRLENRRRTPRPGIQLQLGANAPVACDLTGQTTLVLSLTSTRRGLLPLPRFTLSTRYPMGLLRAWAYVELDQRCLVYPSPGPRIPAADTPDYSRSQRGDRGVGVDDR</sequence>
<dbReference type="PANTHER" id="PTHR34351:SF1">
    <property type="entry name" value="SLR1927 PROTEIN"/>
    <property type="match status" value="1"/>
</dbReference>
<feature type="region of interest" description="Disordered" evidence="1">
    <location>
        <begin position="183"/>
        <end position="209"/>
    </location>
</feature>
<feature type="transmembrane region" description="Helical" evidence="2">
    <location>
        <begin position="57"/>
        <end position="77"/>
    </location>
</feature>
<evidence type="ECO:0000313" key="3">
    <source>
        <dbReference type="EMBL" id="PUD99414.1"/>
    </source>
</evidence>
<proteinExistence type="predicted"/>
<protein>
    <recommendedName>
        <fullName evidence="5">DUF58 domain-containing protein</fullName>
    </recommendedName>
</protein>
<comment type="caution">
    <text evidence="3">The sequence shown here is derived from an EMBL/GenBank/DDBJ whole genome shotgun (WGS) entry which is preliminary data.</text>
</comment>
<keyword evidence="2" id="KW-1133">Transmembrane helix</keyword>
<accession>A0A657PYN2</accession>
<keyword evidence="2" id="KW-0472">Membrane</keyword>
<name>A0A657PYN2_9GAMM</name>
<dbReference type="PANTHER" id="PTHR34351">
    <property type="entry name" value="SLR1927 PROTEIN-RELATED"/>
    <property type="match status" value="1"/>
</dbReference>
<reference evidence="3 4" key="1">
    <citation type="submission" date="2018-01" db="EMBL/GenBank/DDBJ databases">
        <title>Novel co-symbiosis in the lucinid bivalve Phacoides pectinatus.</title>
        <authorList>
            <person name="Lim S.J."/>
            <person name="Davis B.G."/>
            <person name="Gill D.E."/>
            <person name="Engel A.S."/>
            <person name="Anderson L.C."/>
            <person name="Campbell B.J."/>
        </authorList>
    </citation>
    <scope>NUCLEOTIDE SEQUENCE [LARGE SCALE GENOMIC DNA]</scope>
    <source>
        <strain evidence="3">N3_P5</strain>
    </source>
</reference>
<feature type="compositionally biased region" description="Basic and acidic residues" evidence="1">
    <location>
        <begin position="196"/>
        <end position="209"/>
    </location>
</feature>
<organism evidence="3 4">
    <name type="scientific">Candidatus Sedimenticola endophacoides</name>
    <dbReference type="NCBI Taxonomy" id="2548426"/>
    <lineage>
        <taxon>Bacteria</taxon>
        <taxon>Pseudomonadati</taxon>
        <taxon>Pseudomonadota</taxon>
        <taxon>Gammaproteobacteria</taxon>
        <taxon>Chromatiales</taxon>
        <taxon>Sedimenticolaceae</taxon>
        <taxon>Sedimenticola</taxon>
    </lineage>
</organism>
<dbReference type="Proteomes" id="UP000250928">
    <property type="component" value="Unassembled WGS sequence"/>
</dbReference>
<feature type="transmembrane region" description="Helical" evidence="2">
    <location>
        <begin position="28"/>
        <end position="51"/>
    </location>
</feature>
<evidence type="ECO:0000256" key="1">
    <source>
        <dbReference type="SAM" id="MobiDB-lite"/>
    </source>
</evidence>
<dbReference type="AlphaFoldDB" id="A0A657PYN2"/>
<dbReference type="EMBL" id="PQCO01000259">
    <property type="protein sequence ID" value="PUD99414.1"/>
    <property type="molecule type" value="Genomic_DNA"/>
</dbReference>
<evidence type="ECO:0000313" key="4">
    <source>
        <dbReference type="Proteomes" id="UP000250928"/>
    </source>
</evidence>
<evidence type="ECO:0000256" key="2">
    <source>
        <dbReference type="SAM" id="Phobius"/>
    </source>
</evidence>
<gene>
    <name evidence="3" type="ORF">C3L24_10980</name>
</gene>